<feature type="compositionally biased region" description="Polar residues" evidence="1">
    <location>
        <begin position="1"/>
        <end position="22"/>
    </location>
</feature>
<gene>
    <name evidence="2" type="ORF">EDC56_2797</name>
</gene>
<evidence type="ECO:0000313" key="2">
    <source>
        <dbReference type="EMBL" id="ROS00161.1"/>
    </source>
</evidence>
<dbReference type="Proteomes" id="UP000275394">
    <property type="component" value="Unassembled WGS sequence"/>
</dbReference>
<reference evidence="2 3" key="1">
    <citation type="submission" date="2018-11" db="EMBL/GenBank/DDBJ databases">
        <title>Genomic Encyclopedia of Type Strains, Phase IV (KMG-IV): sequencing the most valuable type-strain genomes for metagenomic binning, comparative biology and taxonomic classification.</title>
        <authorList>
            <person name="Goeker M."/>
        </authorList>
    </citation>
    <scope>NUCLEOTIDE SEQUENCE [LARGE SCALE GENOMIC DNA]</scope>
    <source>
        <strain evidence="2 3">DSM 100316</strain>
    </source>
</reference>
<organism evidence="2 3">
    <name type="scientific">Sinobacterium caligoides</name>
    <dbReference type="NCBI Taxonomy" id="933926"/>
    <lineage>
        <taxon>Bacteria</taxon>
        <taxon>Pseudomonadati</taxon>
        <taxon>Pseudomonadota</taxon>
        <taxon>Gammaproteobacteria</taxon>
        <taxon>Cellvibrionales</taxon>
        <taxon>Spongiibacteraceae</taxon>
        <taxon>Sinobacterium</taxon>
    </lineage>
</organism>
<dbReference type="EMBL" id="RKHR01000005">
    <property type="protein sequence ID" value="ROS00161.1"/>
    <property type="molecule type" value="Genomic_DNA"/>
</dbReference>
<dbReference type="AlphaFoldDB" id="A0A3N2DK28"/>
<sequence length="405" mass="45811">MATFTTETLSKAIGETQSQQGESWRRQKQLSRATFSWGILTDVLGAASAAFKETYELMEIEKDKTAGHKGTTADDFDKMIKWKYICIGTNVAHDVVGKSASRYLQYYETYPGNGAPNGFYADILKAVVMSGTVEVDGAEVAKHKTIADFEKNQDDPYDTLAGFRTNGFIPRPEKSLNKGGAYSTFKKAAGELYSSFNTLESDDNMKKLFKKLTLLKEILTDLRDKNYEKIPAEKVVELKLAASSIEESLVRMSAKRIGTWPKEEKIGLKNGEVIKVCRSRLENTRKFYNALTYCLAKYRDDETQTEESEMTLTPQNASKIRDINTAYKVYLNAAKLEEKNIIPVDAIQTTDFLTKTYWDISADLKMLKNFEDEMIRDCFDNTQSTKVIDKSLIGNLEDVIKLFFS</sequence>
<accession>A0A3N2DK28</accession>
<proteinExistence type="predicted"/>
<evidence type="ECO:0000256" key="1">
    <source>
        <dbReference type="SAM" id="MobiDB-lite"/>
    </source>
</evidence>
<protein>
    <submittedName>
        <fullName evidence="2">Uncharacterized protein</fullName>
    </submittedName>
</protein>
<feature type="region of interest" description="Disordered" evidence="1">
    <location>
        <begin position="1"/>
        <end position="24"/>
    </location>
</feature>
<dbReference type="RefSeq" id="WP_123713142.1">
    <property type="nucleotide sequence ID" value="NZ_RKHR01000005.1"/>
</dbReference>
<evidence type="ECO:0000313" key="3">
    <source>
        <dbReference type="Proteomes" id="UP000275394"/>
    </source>
</evidence>
<keyword evidence="3" id="KW-1185">Reference proteome</keyword>
<comment type="caution">
    <text evidence="2">The sequence shown here is derived from an EMBL/GenBank/DDBJ whole genome shotgun (WGS) entry which is preliminary data.</text>
</comment>
<name>A0A3N2DK28_9GAMM</name>